<dbReference type="PANTHER" id="PTHR11695:SF294">
    <property type="entry name" value="RETICULON-4-INTERACTING PROTEIN 1, MITOCHONDRIAL"/>
    <property type="match status" value="1"/>
</dbReference>
<dbReference type="Pfam" id="PF08240">
    <property type="entry name" value="ADH_N"/>
    <property type="match status" value="1"/>
</dbReference>
<dbReference type="CDD" id="cd05289">
    <property type="entry name" value="MDR_like_2"/>
    <property type="match status" value="1"/>
</dbReference>
<proteinExistence type="predicted"/>
<sequence length="328" mass="34905">MKAVFFEEFGDLSKMSVVGRPRPTAGAKDLIVEMKGAGINPVDWKIRAGYLKDAWPMELPIITGWDVSGTVVEVGSEVTNFKVGDEVYSYNRPAFDNPEYAATEDPIGRDGCCAEYVKVAEWKAAHKPKSINHSEAGGIPLAGLTAYQGVFDQGLMKEGQSLLVLGASGGVGSFAVQFAKDAGIKVTGSCSHRNVDMVEELGAEVVDYTKGDVDAQVKESHPDGFDVVYDCVGGDQTAAGIRALKKGGIIVSIANTDVPELAKEAGDDKVGKSFLVAVSGEQLKKIASMVDSNKVKVAHVTTFPLDESIKAFEALETNRARGKIVITN</sequence>
<dbReference type="AlphaFoldDB" id="A0A0L0FXX6"/>
<dbReference type="InterPro" id="IPR002364">
    <property type="entry name" value="Quin_OxRdtase/zeta-crystal_CS"/>
</dbReference>
<protein>
    <recommendedName>
        <fullName evidence="2">Enoyl reductase (ER) domain-containing protein</fullName>
    </recommendedName>
</protein>
<keyword evidence="4" id="KW-1185">Reference proteome</keyword>
<dbReference type="InterPro" id="IPR020843">
    <property type="entry name" value="ER"/>
</dbReference>
<dbReference type="Gene3D" id="3.40.50.720">
    <property type="entry name" value="NAD(P)-binding Rossmann-like Domain"/>
    <property type="match status" value="1"/>
</dbReference>
<dbReference type="RefSeq" id="XP_014155574.1">
    <property type="nucleotide sequence ID" value="XM_014300099.1"/>
</dbReference>
<dbReference type="GO" id="GO:0016491">
    <property type="term" value="F:oxidoreductase activity"/>
    <property type="evidence" value="ECO:0007669"/>
    <property type="project" value="UniProtKB-KW"/>
</dbReference>
<dbReference type="STRING" id="667725.A0A0L0FXX6"/>
<dbReference type="OrthoDB" id="3509362at2759"/>
<dbReference type="eggNOG" id="KOG1198">
    <property type="taxonomic scope" value="Eukaryota"/>
</dbReference>
<dbReference type="SUPFAM" id="SSF50129">
    <property type="entry name" value="GroES-like"/>
    <property type="match status" value="1"/>
</dbReference>
<dbReference type="Proteomes" id="UP000054560">
    <property type="component" value="Unassembled WGS sequence"/>
</dbReference>
<dbReference type="SUPFAM" id="SSF51735">
    <property type="entry name" value="NAD(P)-binding Rossmann-fold domains"/>
    <property type="match status" value="1"/>
</dbReference>
<dbReference type="Pfam" id="PF13602">
    <property type="entry name" value="ADH_zinc_N_2"/>
    <property type="match status" value="1"/>
</dbReference>
<accession>A0A0L0FXX6</accession>
<dbReference type="InterPro" id="IPR013154">
    <property type="entry name" value="ADH-like_N"/>
</dbReference>
<evidence type="ECO:0000313" key="3">
    <source>
        <dbReference type="EMBL" id="KNC81672.1"/>
    </source>
</evidence>
<organism evidence="3 4">
    <name type="scientific">Sphaeroforma arctica JP610</name>
    <dbReference type="NCBI Taxonomy" id="667725"/>
    <lineage>
        <taxon>Eukaryota</taxon>
        <taxon>Ichthyosporea</taxon>
        <taxon>Ichthyophonida</taxon>
        <taxon>Sphaeroforma</taxon>
    </lineage>
</organism>
<name>A0A0L0FXX6_9EUKA</name>
<reference evidence="3 4" key="1">
    <citation type="submission" date="2011-02" db="EMBL/GenBank/DDBJ databases">
        <title>The Genome Sequence of Sphaeroforma arctica JP610.</title>
        <authorList>
            <consortium name="The Broad Institute Genome Sequencing Platform"/>
            <person name="Russ C."/>
            <person name="Cuomo C."/>
            <person name="Young S.K."/>
            <person name="Zeng Q."/>
            <person name="Gargeya S."/>
            <person name="Alvarado L."/>
            <person name="Berlin A."/>
            <person name="Chapman S.B."/>
            <person name="Chen Z."/>
            <person name="Freedman E."/>
            <person name="Gellesch M."/>
            <person name="Goldberg J."/>
            <person name="Griggs A."/>
            <person name="Gujja S."/>
            <person name="Heilman E."/>
            <person name="Heiman D."/>
            <person name="Howarth C."/>
            <person name="Mehta T."/>
            <person name="Neiman D."/>
            <person name="Pearson M."/>
            <person name="Roberts A."/>
            <person name="Saif S."/>
            <person name="Shea T."/>
            <person name="Shenoy N."/>
            <person name="Sisk P."/>
            <person name="Stolte C."/>
            <person name="Sykes S."/>
            <person name="White J."/>
            <person name="Yandava C."/>
            <person name="Burger G."/>
            <person name="Gray M.W."/>
            <person name="Holland P.W.H."/>
            <person name="King N."/>
            <person name="Lang F.B.F."/>
            <person name="Roger A.J."/>
            <person name="Ruiz-Trillo I."/>
            <person name="Haas B."/>
            <person name="Nusbaum C."/>
            <person name="Birren B."/>
        </authorList>
    </citation>
    <scope>NUCLEOTIDE SEQUENCE [LARGE SCALE GENOMIC DNA]</scope>
    <source>
        <strain evidence="3 4">JP610</strain>
    </source>
</reference>
<dbReference type="EMBL" id="KQ242008">
    <property type="protein sequence ID" value="KNC81672.1"/>
    <property type="molecule type" value="Genomic_DNA"/>
</dbReference>
<dbReference type="SMART" id="SM00829">
    <property type="entry name" value="PKS_ER"/>
    <property type="match status" value="1"/>
</dbReference>
<evidence type="ECO:0000259" key="2">
    <source>
        <dbReference type="SMART" id="SM00829"/>
    </source>
</evidence>
<dbReference type="GO" id="GO:0008270">
    <property type="term" value="F:zinc ion binding"/>
    <property type="evidence" value="ECO:0007669"/>
    <property type="project" value="InterPro"/>
</dbReference>
<dbReference type="Gene3D" id="3.90.180.10">
    <property type="entry name" value="Medium-chain alcohol dehydrogenases, catalytic domain"/>
    <property type="match status" value="1"/>
</dbReference>
<keyword evidence="1" id="KW-0560">Oxidoreductase</keyword>
<dbReference type="InterPro" id="IPR050700">
    <property type="entry name" value="YIM1/Zinc_Alcohol_DH_Fams"/>
</dbReference>
<dbReference type="InterPro" id="IPR036291">
    <property type="entry name" value="NAD(P)-bd_dom_sf"/>
</dbReference>
<dbReference type="InterPro" id="IPR011032">
    <property type="entry name" value="GroES-like_sf"/>
</dbReference>
<gene>
    <name evidence="3" type="ORF">SARC_06003</name>
</gene>
<dbReference type="PROSITE" id="PS01162">
    <property type="entry name" value="QOR_ZETA_CRYSTAL"/>
    <property type="match status" value="1"/>
</dbReference>
<evidence type="ECO:0000313" key="4">
    <source>
        <dbReference type="Proteomes" id="UP000054560"/>
    </source>
</evidence>
<feature type="domain" description="Enoyl reductase (ER)" evidence="2">
    <location>
        <begin position="10"/>
        <end position="326"/>
    </location>
</feature>
<dbReference type="PANTHER" id="PTHR11695">
    <property type="entry name" value="ALCOHOL DEHYDROGENASE RELATED"/>
    <property type="match status" value="1"/>
</dbReference>
<evidence type="ECO:0000256" key="1">
    <source>
        <dbReference type="ARBA" id="ARBA00023002"/>
    </source>
</evidence>
<dbReference type="GeneID" id="25906507"/>